<name>A0A915KS65_ROMCU</name>
<protein>
    <submittedName>
        <fullName evidence="2">Uncharacterized protein</fullName>
    </submittedName>
</protein>
<dbReference type="AlphaFoldDB" id="A0A915KS65"/>
<keyword evidence="1" id="KW-1185">Reference proteome</keyword>
<evidence type="ECO:0000313" key="2">
    <source>
        <dbReference type="WBParaSite" id="nRc.2.0.1.t41329-RA"/>
    </source>
</evidence>
<reference evidence="2" key="1">
    <citation type="submission" date="2022-11" db="UniProtKB">
        <authorList>
            <consortium name="WormBaseParasite"/>
        </authorList>
    </citation>
    <scope>IDENTIFICATION</scope>
</reference>
<dbReference type="WBParaSite" id="nRc.2.0.1.t41329-RA">
    <property type="protein sequence ID" value="nRc.2.0.1.t41329-RA"/>
    <property type="gene ID" value="nRc.2.0.1.g41329"/>
</dbReference>
<dbReference type="Proteomes" id="UP000887565">
    <property type="component" value="Unplaced"/>
</dbReference>
<evidence type="ECO:0000313" key="1">
    <source>
        <dbReference type="Proteomes" id="UP000887565"/>
    </source>
</evidence>
<organism evidence="1 2">
    <name type="scientific">Romanomermis culicivorax</name>
    <name type="common">Nematode worm</name>
    <dbReference type="NCBI Taxonomy" id="13658"/>
    <lineage>
        <taxon>Eukaryota</taxon>
        <taxon>Metazoa</taxon>
        <taxon>Ecdysozoa</taxon>
        <taxon>Nematoda</taxon>
        <taxon>Enoplea</taxon>
        <taxon>Dorylaimia</taxon>
        <taxon>Mermithida</taxon>
        <taxon>Mermithoidea</taxon>
        <taxon>Mermithidae</taxon>
        <taxon>Romanomermis</taxon>
    </lineage>
</organism>
<sequence length="84" mass="9198">MGKSLVVMPIRKSAKGRSSAGFMVSTDDTAKTKHTISPLVWRRFSGCKCNEFPALGAESMNIKYYLLEFDPNANEFSSNSVSAS</sequence>
<proteinExistence type="predicted"/>
<accession>A0A915KS65</accession>